<evidence type="ECO:0000313" key="9">
    <source>
        <dbReference type="Proteomes" id="UP000050562"/>
    </source>
</evidence>
<feature type="transmembrane region" description="Helical" evidence="6">
    <location>
        <begin position="223"/>
        <end position="246"/>
    </location>
</feature>
<feature type="domain" description="EamA" evidence="7">
    <location>
        <begin position="167"/>
        <end position="299"/>
    </location>
</feature>
<evidence type="ECO:0000259" key="7">
    <source>
        <dbReference type="Pfam" id="PF00892"/>
    </source>
</evidence>
<feature type="transmembrane region" description="Helical" evidence="6">
    <location>
        <begin position="21"/>
        <end position="39"/>
    </location>
</feature>
<dbReference type="Proteomes" id="UP000050562">
    <property type="component" value="Unassembled WGS sequence"/>
</dbReference>
<evidence type="ECO:0000256" key="4">
    <source>
        <dbReference type="ARBA" id="ARBA00022989"/>
    </source>
</evidence>
<evidence type="ECO:0000256" key="6">
    <source>
        <dbReference type="SAM" id="Phobius"/>
    </source>
</evidence>
<protein>
    <recommendedName>
        <fullName evidence="7">EamA domain-containing protein</fullName>
    </recommendedName>
</protein>
<feature type="transmembrane region" description="Helical" evidence="6">
    <location>
        <begin position="282"/>
        <end position="300"/>
    </location>
</feature>
<feature type="transmembrane region" description="Helical" evidence="6">
    <location>
        <begin position="106"/>
        <end position="126"/>
    </location>
</feature>
<feature type="transmembrane region" description="Helical" evidence="6">
    <location>
        <begin position="197"/>
        <end position="217"/>
    </location>
</feature>
<gene>
    <name evidence="8" type="ORF">ALO52_02818</name>
</gene>
<comment type="similarity">
    <text evidence="2">Belongs to the EamA transporter family.</text>
</comment>
<dbReference type="InterPro" id="IPR037185">
    <property type="entry name" value="EmrE-like"/>
</dbReference>
<dbReference type="GO" id="GO:0016020">
    <property type="term" value="C:membrane"/>
    <property type="evidence" value="ECO:0007669"/>
    <property type="project" value="UniProtKB-SubCell"/>
</dbReference>
<dbReference type="PANTHER" id="PTHR32322:SF2">
    <property type="entry name" value="EAMA DOMAIN-CONTAINING PROTEIN"/>
    <property type="match status" value="1"/>
</dbReference>
<evidence type="ECO:0000256" key="5">
    <source>
        <dbReference type="ARBA" id="ARBA00023136"/>
    </source>
</evidence>
<organism evidence="8 9">
    <name type="scientific">Pseudomonas syringae pv. primulae</name>
    <dbReference type="NCBI Taxonomy" id="251707"/>
    <lineage>
        <taxon>Bacteria</taxon>
        <taxon>Pseudomonadati</taxon>
        <taxon>Pseudomonadota</taxon>
        <taxon>Gammaproteobacteria</taxon>
        <taxon>Pseudomonadales</taxon>
        <taxon>Pseudomonadaceae</taxon>
        <taxon>Pseudomonas</taxon>
    </lineage>
</organism>
<sequence>MILFSERMMKDAGFSTAHGGMVIWAALIASSFFAAGYVSQAVDPVLLTGLRLLFSALLFLPILLVKGNLSMNITRLRCHCVLGLLLAVYFGSLFEALRYTSAVHTATLYTLVPLMTLCFEVALMHGMILKGRVFPMLTAAVGAVLLIVAGSHADATPSLYALVVYGVGCLAMALYSPLSQRYKLKALSDTSPVAMTFWNMLFGALFLLLIAAATGGWRTGTELMAIDVFWLFYLALFGTLGTFWLLHRAIGVIGSSTVISYVYLSTLFVTLSRWYLGEQPVSMGVTGALLVLLGMVALVLKSRQRKLATV</sequence>
<proteinExistence type="inferred from homology"/>
<evidence type="ECO:0000313" key="8">
    <source>
        <dbReference type="EMBL" id="KPY30897.1"/>
    </source>
</evidence>
<accession>A0A0P9YA96</accession>
<dbReference type="Pfam" id="PF00892">
    <property type="entry name" value="EamA"/>
    <property type="match status" value="2"/>
</dbReference>
<feature type="transmembrane region" description="Helical" evidence="6">
    <location>
        <begin position="258"/>
        <end position="276"/>
    </location>
</feature>
<feature type="transmembrane region" description="Helical" evidence="6">
    <location>
        <begin position="159"/>
        <end position="176"/>
    </location>
</feature>
<comment type="caution">
    <text evidence="8">The sequence shown here is derived from an EMBL/GenBank/DDBJ whole genome shotgun (WGS) entry which is preliminary data.</text>
</comment>
<dbReference type="EMBL" id="LJRC01000267">
    <property type="protein sequence ID" value="KPY30897.1"/>
    <property type="molecule type" value="Genomic_DNA"/>
</dbReference>
<feature type="transmembrane region" description="Helical" evidence="6">
    <location>
        <begin position="76"/>
        <end position="94"/>
    </location>
</feature>
<dbReference type="InterPro" id="IPR050638">
    <property type="entry name" value="AA-Vitamin_Transporters"/>
</dbReference>
<feature type="transmembrane region" description="Helical" evidence="6">
    <location>
        <begin position="133"/>
        <end position="153"/>
    </location>
</feature>
<feature type="transmembrane region" description="Helical" evidence="6">
    <location>
        <begin position="45"/>
        <end position="64"/>
    </location>
</feature>
<keyword evidence="5 6" id="KW-0472">Membrane</keyword>
<dbReference type="AlphaFoldDB" id="A0A0P9YA96"/>
<dbReference type="PANTHER" id="PTHR32322">
    <property type="entry name" value="INNER MEMBRANE TRANSPORTER"/>
    <property type="match status" value="1"/>
</dbReference>
<evidence type="ECO:0000256" key="2">
    <source>
        <dbReference type="ARBA" id="ARBA00007362"/>
    </source>
</evidence>
<dbReference type="InterPro" id="IPR000620">
    <property type="entry name" value="EamA_dom"/>
</dbReference>
<comment type="subcellular location">
    <subcellularLocation>
        <location evidence="1">Membrane</location>
        <topology evidence="1">Multi-pass membrane protein</topology>
    </subcellularLocation>
</comment>
<keyword evidence="3 6" id="KW-0812">Transmembrane</keyword>
<evidence type="ECO:0000256" key="1">
    <source>
        <dbReference type="ARBA" id="ARBA00004141"/>
    </source>
</evidence>
<dbReference type="SUPFAM" id="SSF103481">
    <property type="entry name" value="Multidrug resistance efflux transporter EmrE"/>
    <property type="match status" value="2"/>
</dbReference>
<name>A0A0P9YA96_9PSED</name>
<reference evidence="8 9" key="1">
    <citation type="submission" date="2015-09" db="EMBL/GenBank/DDBJ databases">
        <title>Genome announcement of multiple Pseudomonas syringae strains.</title>
        <authorList>
            <person name="Thakur S."/>
            <person name="Wang P.W."/>
            <person name="Gong Y."/>
            <person name="Weir B.S."/>
            <person name="Guttman D.S."/>
        </authorList>
    </citation>
    <scope>NUCLEOTIDE SEQUENCE [LARGE SCALE GENOMIC DNA]</scope>
    <source>
        <strain evidence="8 9">ICMP3956</strain>
    </source>
</reference>
<keyword evidence="4 6" id="KW-1133">Transmembrane helix</keyword>
<feature type="domain" description="EamA" evidence="7">
    <location>
        <begin position="21"/>
        <end position="147"/>
    </location>
</feature>
<evidence type="ECO:0000256" key="3">
    <source>
        <dbReference type="ARBA" id="ARBA00022692"/>
    </source>
</evidence>
<dbReference type="PATRIC" id="fig|251707.3.peg.3733"/>